<feature type="region of interest" description="Disordered" evidence="1">
    <location>
        <begin position="1"/>
        <end position="61"/>
    </location>
</feature>
<dbReference type="Proteomes" id="UP000076881">
    <property type="component" value="Unassembled WGS sequence"/>
</dbReference>
<feature type="region of interest" description="Disordered" evidence="1">
    <location>
        <begin position="200"/>
        <end position="287"/>
    </location>
</feature>
<dbReference type="InterPro" id="IPR035979">
    <property type="entry name" value="RBD_domain_sf"/>
</dbReference>
<dbReference type="SUPFAM" id="SSF54928">
    <property type="entry name" value="RNA-binding domain, RBD"/>
    <property type="match status" value="1"/>
</dbReference>
<dbReference type="EMBL" id="AZHF01000007">
    <property type="protein sequence ID" value="OAA72894.1"/>
    <property type="molecule type" value="Genomic_DNA"/>
</dbReference>
<dbReference type="GO" id="GO:0003676">
    <property type="term" value="F:nucleic acid binding"/>
    <property type="evidence" value="ECO:0007669"/>
    <property type="project" value="InterPro"/>
</dbReference>
<feature type="compositionally biased region" description="Polar residues" evidence="1">
    <location>
        <begin position="242"/>
        <end position="254"/>
    </location>
</feature>
<evidence type="ECO:0000313" key="3">
    <source>
        <dbReference type="Proteomes" id="UP000076881"/>
    </source>
</evidence>
<feature type="compositionally biased region" description="Polar residues" evidence="1">
    <location>
        <begin position="11"/>
        <end position="23"/>
    </location>
</feature>
<keyword evidence="3" id="KW-1185">Reference proteome</keyword>
<protein>
    <submittedName>
        <fullName evidence="2">Nucleotide-binding, alpha-beta plait</fullName>
    </submittedName>
</protein>
<gene>
    <name evidence="2" type="ORF">LEL_08678</name>
</gene>
<dbReference type="OrthoDB" id="3508416at2759"/>
<name>A0A162LMM8_CORDF</name>
<organism evidence="2 3">
    <name type="scientific">Akanthomyces lecanii RCEF 1005</name>
    <dbReference type="NCBI Taxonomy" id="1081108"/>
    <lineage>
        <taxon>Eukaryota</taxon>
        <taxon>Fungi</taxon>
        <taxon>Dikarya</taxon>
        <taxon>Ascomycota</taxon>
        <taxon>Pezizomycotina</taxon>
        <taxon>Sordariomycetes</taxon>
        <taxon>Hypocreomycetidae</taxon>
        <taxon>Hypocreales</taxon>
        <taxon>Cordycipitaceae</taxon>
        <taxon>Akanthomyces</taxon>
        <taxon>Cordyceps confragosa</taxon>
    </lineage>
</organism>
<evidence type="ECO:0000313" key="2">
    <source>
        <dbReference type="EMBL" id="OAA72894.1"/>
    </source>
</evidence>
<dbReference type="AlphaFoldDB" id="A0A162LMM8"/>
<feature type="compositionally biased region" description="Polar residues" evidence="1">
    <location>
        <begin position="261"/>
        <end position="278"/>
    </location>
</feature>
<reference evidence="2 3" key="1">
    <citation type="journal article" date="2016" name="Genome Biol. Evol.">
        <title>Divergent and convergent evolution of fungal pathogenicity.</title>
        <authorList>
            <person name="Shang Y."/>
            <person name="Xiao G."/>
            <person name="Zheng P."/>
            <person name="Cen K."/>
            <person name="Zhan S."/>
            <person name="Wang C."/>
        </authorList>
    </citation>
    <scope>NUCLEOTIDE SEQUENCE [LARGE SCALE GENOMIC DNA]</scope>
    <source>
        <strain evidence="2 3">RCEF 1005</strain>
    </source>
</reference>
<sequence length="582" mass="62955">MSFLDKGVDSGPQTGGSDSSGDATPTPRTPTNECFPRNGRLTPSPHSSRPRSIVPVHNDGGATQQDLRHIWEDANRQAHTASRAHVVFPESPNSFDYDTASTQRGVGAMPAPARVGTAQVDANEWEIGLERLRLTESVAQQTQTSSDIPNRLQGSSCPYHARFNAASYVANLEATSAAQPAARPAAEPAAQPRNISIWSTYGAQTSPDNGLRNGGIASMPHTYSSHSAPRPARADPAPNFRSRASSEISFNGSASLPPAQRNFNGSGSLPQAQPSFAPQLSHPVPMRMGQSFNANLAHNRTASGPDPYQPEPFYLQPRNQGFLPMHAVRASREPASTIAAHPSSSFNFGITAPTSHPAVPSTRFSDRYHGMHTETNASAEHLSAEQNASLWITNLPPDITHRELLAQIRGVGRIWCCFINGPDGLKHTTAAAKVVFFLPAAAQRLLQSAVEHGFQVRGFRAKVTQNRIKTGETIPKAGDDSRVLIVTGQASFVNEATLTEYFGQRFVFQVDEVRELLRGGGRAVVEFRFGSYRCQSQMGKISLEKDRPVGFEKAEFGEDPCEVGENWSSHAIAVLRIRGIGL</sequence>
<evidence type="ECO:0000256" key="1">
    <source>
        <dbReference type="SAM" id="MobiDB-lite"/>
    </source>
</evidence>
<proteinExistence type="predicted"/>
<accession>A0A162LMM8</accession>
<feature type="compositionally biased region" description="Low complexity" evidence="1">
    <location>
        <begin position="228"/>
        <end position="238"/>
    </location>
</feature>
<comment type="caution">
    <text evidence="2">The sequence shown here is derived from an EMBL/GenBank/DDBJ whole genome shotgun (WGS) entry which is preliminary data.</text>
</comment>
<dbReference type="STRING" id="1081108.A0A162LMM8"/>